<evidence type="ECO:0000256" key="9">
    <source>
        <dbReference type="SAM" id="Phobius"/>
    </source>
</evidence>
<evidence type="ECO:0000256" key="4">
    <source>
        <dbReference type="ARBA" id="ARBA00022597"/>
    </source>
</evidence>
<dbReference type="GO" id="GO:0009401">
    <property type="term" value="P:phosphoenolpyruvate-dependent sugar phosphotransferase system"/>
    <property type="evidence" value="ECO:0007669"/>
    <property type="project" value="UniProtKB-KW"/>
</dbReference>
<dbReference type="AlphaFoldDB" id="A0A449AF88"/>
<protein>
    <submittedName>
        <fullName evidence="11">EIIBC-Tre</fullName>
    </submittedName>
</protein>
<dbReference type="GO" id="GO:0090589">
    <property type="term" value="F:protein-phosphocysteine-trehalose phosphotransferase system transporter activity"/>
    <property type="evidence" value="ECO:0007669"/>
    <property type="project" value="TreeGrafter"/>
</dbReference>
<dbReference type="GO" id="GO:0008982">
    <property type="term" value="F:protein-N(PI)-phosphohistidine-sugar phosphotransferase activity"/>
    <property type="evidence" value="ECO:0007669"/>
    <property type="project" value="InterPro"/>
</dbReference>
<feature type="transmembrane region" description="Helical" evidence="9">
    <location>
        <begin position="21"/>
        <end position="40"/>
    </location>
</feature>
<proteinExistence type="predicted"/>
<name>A0A449AF88_9BACT</name>
<feature type="transmembrane region" description="Helical" evidence="9">
    <location>
        <begin position="60"/>
        <end position="84"/>
    </location>
</feature>
<evidence type="ECO:0000256" key="8">
    <source>
        <dbReference type="ARBA" id="ARBA00023136"/>
    </source>
</evidence>
<dbReference type="InterPro" id="IPR050558">
    <property type="entry name" value="PTS_Sugar-Specific_Components"/>
</dbReference>
<evidence type="ECO:0000259" key="10">
    <source>
        <dbReference type="PROSITE" id="PS51103"/>
    </source>
</evidence>
<accession>A0A449AF88</accession>
<evidence type="ECO:0000313" key="12">
    <source>
        <dbReference type="Proteomes" id="UP000289952"/>
    </source>
</evidence>
<keyword evidence="6 9" id="KW-0812">Transmembrane</keyword>
<sequence length="353" mass="37899">MDGLPALVGYTAMKKFGGNPFLGLAIGLTMISPALVNGWSSSNKEAVENAFALFPNAPEFFQWKFIGYQAQIFPVLLIIALAYYVEKLLKKYTPEALAIVVIPLFTVLISVFFGFWFIGPIGRYIGIGIGYAANAIFTYTNFPGFGLGGLLIRMAYPFIVVTGLHQGFTAIEAQLITSQGFTWITSIATVSNIAQGAAALTMFGILYKKSPKLASSSLSSGIAANLGITEPAMFGTNIPLFFPMLAASIGAGVGGYWVGMSQAVASSLGSASWLGFIQFSPVRSEKLLIFYTEYEKAVPWGSKMFFHRAISPLANIAIASVLSSITAASLTFVFSKIFGKKTLETFIKDNESS</sequence>
<dbReference type="Pfam" id="PF02378">
    <property type="entry name" value="PTS_EIIC"/>
    <property type="match status" value="1"/>
</dbReference>
<feature type="transmembrane region" description="Helical" evidence="9">
    <location>
        <begin position="96"/>
        <end position="118"/>
    </location>
</feature>
<keyword evidence="3" id="KW-1003">Cell membrane</keyword>
<feature type="transmembrane region" description="Helical" evidence="9">
    <location>
        <begin position="313"/>
        <end position="334"/>
    </location>
</feature>
<dbReference type="InterPro" id="IPR013013">
    <property type="entry name" value="PTS_EIIC_1"/>
</dbReference>
<keyword evidence="2" id="KW-0813">Transport</keyword>
<evidence type="ECO:0000256" key="2">
    <source>
        <dbReference type="ARBA" id="ARBA00022448"/>
    </source>
</evidence>
<keyword evidence="8 9" id="KW-0472">Membrane</keyword>
<reference evidence="11 12" key="1">
    <citation type="submission" date="2019-01" db="EMBL/GenBank/DDBJ databases">
        <authorList>
            <consortium name="Pathogen Informatics"/>
        </authorList>
    </citation>
    <scope>NUCLEOTIDE SEQUENCE [LARGE SCALE GENOMIC DNA]</scope>
    <source>
        <strain evidence="11 12">NCTC10118</strain>
    </source>
</reference>
<dbReference type="PROSITE" id="PS51103">
    <property type="entry name" value="PTS_EIIC_TYPE_1"/>
    <property type="match status" value="1"/>
</dbReference>
<evidence type="ECO:0000256" key="7">
    <source>
        <dbReference type="ARBA" id="ARBA00022989"/>
    </source>
</evidence>
<dbReference type="PANTHER" id="PTHR30175">
    <property type="entry name" value="PHOSPHOTRANSFERASE SYSTEM TRANSPORT PROTEIN"/>
    <property type="match status" value="1"/>
</dbReference>
<evidence type="ECO:0000313" key="11">
    <source>
        <dbReference type="EMBL" id="VEU63643.1"/>
    </source>
</evidence>
<comment type="subcellular location">
    <subcellularLocation>
        <location evidence="1">Cell membrane</location>
        <topology evidence="1">Multi-pass membrane protein</topology>
    </subcellularLocation>
</comment>
<dbReference type="PANTHER" id="PTHR30175:SF1">
    <property type="entry name" value="PTS SYSTEM ARBUTIN-, CELLOBIOSE-, AND SALICIN-SPECIFIC EIIBC COMPONENT-RELATED"/>
    <property type="match status" value="1"/>
</dbReference>
<dbReference type="Proteomes" id="UP000289952">
    <property type="component" value="Chromosome"/>
</dbReference>
<evidence type="ECO:0000256" key="1">
    <source>
        <dbReference type="ARBA" id="ARBA00004651"/>
    </source>
</evidence>
<keyword evidence="4" id="KW-0762">Sugar transport</keyword>
<evidence type="ECO:0000256" key="6">
    <source>
        <dbReference type="ARBA" id="ARBA00022692"/>
    </source>
</evidence>
<keyword evidence="7 9" id="KW-1133">Transmembrane helix</keyword>
<dbReference type="GO" id="GO:0015771">
    <property type="term" value="P:trehalose transport"/>
    <property type="evidence" value="ECO:0007669"/>
    <property type="project" value="TreeGrafter"/>
</dbReference>
<evidence type="ECO:0000256" key="3">
    <source>
        <dbReference type="ARBA" id="ARBA00022475"/>
    </source>
</evidence>
<evidence type="ECO:0000256" key="5">
    <source>
        <dbReference type="ARBA" id="ARBA00022683"/>
    </source>
</evidence>
<keyword evidence="5" id="KW-0598">Phosphotransferase system</keyword>
<dbReference type="GO" id="GO:0005886">
    <property type="term" value="C:plasma membrane"/>
    <property type="evidence" value="ECO:0007669"/>
    <property type="project" value="UniProtKB-SubCell"/>
</dbReference>
<gene>
    <name evidence="11" type="primary">treB</name>
    <name evidence="11" type="ORF">NCTC10118_00696</name>
</gene>
<dbReference type="EMBL" id="LR214972">
    <property type="protein sequence ID" value="VEU63643.1"/>
    <property type="molecule type" value="Genomic_DNA"/>
</dbReference>
<keyword evidence="12" id="KW-1185">Reference proteome</keyword>
<feature type="transmembrane region" description="Helical" evidence="9">
    <location>
        <begin position="240"/>
        <end position="258"/>
    </location>
</feature>
<dbReference type="InterPro" id="IPR003352">
    <property type="entry name" value="PTS_EIIC"/>
</dbReference>
<organism evidence="11 12">
    <name type="scientific">Mycoplasmopsis bovirhinis</name>
    <dbReference type="NCBI Taxonomy" id="29553"/>
    <lineage>
        <taxon>Bacteria</taxon>
        <taxon>Bacillati</taxon>
        <taxon>Mycoplasmatota</taxon>
        <taxon>Mycoplasmoidales</taxon>
        <taxon>Metamycoplasmataceae</taxon>
        <taxon>Mycoplasmopsis</taxon>
    </lineage>
</organism>
<feature type="domain" description="PTS EIIC type-1" evidence="10">
    <location>
        <begin position="1"/>
        <end position="350"/>
    </location>
</feature>
<feature type="transmembrane region" description="Helical" evidence="9">
    <location>
        <begin position="124"/>
        <end position="142"/>
    </location>
</feature>